<evidence type="ECO:0000256" key="2">
    <source>
        <dbReference type="ARBA" id="ARBA00004174"/>
    </source>
</evidence>
<dbReference type="GO" id="GO:0016705">
    <property type="term" value="F:oxidoreductase activity, acting on paired donors, with incorporation or reduction of molecular oxygen"/>
    <property type="evidence" value="ECO:0007669"/>
    <property type="project" value="InterPro"/>
</dbReference>
<evidence type="ECO:0000256" key="7">
    <source>
        <dbReference type="ARBA" id="ARBA00022824"/>
    </source>
</evidence>
<dbReference type="PRINTS" id="PR00385">
    <property type="entry name" value="P450"/>
</dbReference>
<evidence type="ECO:0000256" key="6">
    <source>
        <dbReference type="ARBA" id="ARBA00022723"/>
    </source>
</evidence>
<dbReference type="InterPro" id="IPR017972">
    <property type="entry name" value="Cyt_P450_CS"/>
</dbReference>
<dbReference type="CDD" id="cd11056">
    <property type="entry name" value="CYP6-like"/>
    <property type="match status" value="1"/>
</dbReference>
<evidence type="ECO:0000256" key="12">
    <source>
        <dbReference type="ARBA" id="ARBA00023136"/>
    </source>
</evidence>
<evidence type="ECO:0000256" key="13">
    <source>
        <dbReference type="PIRSR" id="PIRSR602401-1"/>
    </source>
</evidence>
<keyword evidence="7" id="KW-0256">Endoplasmic reticulum</keyword>
<keyword evidence="9 14" id="KW-0560">Oxidoreductase</keyword>
<evidence type="ECO:0000256" key="15">
    <source>
        <dbReference type="SAM" id="Phobius"/>
    </source>
</evidence>
<dbReference type="PANTHER" id="PTHR24292">
    <property type="entry name" value="CYTOCHROME P450"/>
    <property type="match status" value="1"/>
</dbReference>
<dbReference type="InterPro" id="IPR001128">
    <property type="entry name" value="Cyt_P450"/>
</dbReference>
<dbReference type="InterPro" id="IPR050476">
    <property type="entry name" value="Insect_CytP450_Detox"/>
</dbReference>
<dbReference type="GO" id="GO:0005789">
    <property type="term" value="C:endoplasmic reticulum membrane"/>
    <property type="evidence" value="ECO:0007669"/>
    <property type="project" value="UniProtKB-SubCell"/>
</dbReference>
<dbReference type="GO" id="GO:0005506">
    <property type="term" value="F:iron ion binding"/>
    <property type="evidence" value="ECO:0007669"/>
    <property type="project" value="InterPro"/>
</dbReference>
<dbReference type="PANTHER" id="PTHR24292:SF45">
    <property type="entry name" value="CYTOCHROME P450 6G1-RELATED"/>
    <property type="match status" value="1"/>
</dbReference>
<keyword evidence="5 13" id="KW-0349">Heme</keyword>
<gene>
    <name evidence="16" type="ORF">RI129_005382</name>
</gene>
<evidence type="ECO:0000313" key="16">
    <source>
        <dbReference type="EMBL" id="KAK5646918.1"/>
    </source>
</evidence>
<evidence type="ECO:0000313" key="17">
    <source>
        <dbReference type="Proteomes" id="UP001329430"/>
    </source>
</evidence>
<keyword evidence="8" id="KW-0492">Microsome</keyword>
<sequence length="502" mass="58062">MLPAFLSFSVNVVLVIITISLFVYNYAIRNNDHWKKKGVAYVKPTPIIGNFWDVLTLRVTIGDLLTKYYHQFSEPYFGMFILDKPHLIVKDPEIIKSILIKDFNYFYDRTILSDEKCDSISSHMLFLLKNPEWKYIRTKMTPVFTSGKIKSMFPLIFEGSMSLKKYIRNHLHESSIETKEVCAKYATDVITSCAFGLEANSFNDDHAPFRKVGRQMFDFRWSTAVRQTSYFLIPAVAKLLRMPFLDPCTTDFLRNVFWRTIEDREATAFKRNDLIDIVRELKKVSGDFKLEGDAVVAQAAQFFAAGFETVSATMSFTLYELCIHPEIQHKLREEIESTKQQYETLSYEAIQNMKYLHMVVCETLRKYPVLPFLDRMTMADYKIPNSKVTIEKGTPVYIPLSALHSDPKYFPNPDLYDPERFSSEKKSKLPNFVYIPFGDGPRNCIGERFGLIVTKAGLVQLLSEFEIERSADTPVPIKFETKTFLLASDVGLPLKFKKIETH</sequence>
<dbReference type="GO" id="GO:0004497">
    <property type="term" value="F:monooxygenase activity"/>
    <property type="evidence" value="ECO:0007669"/>
    <property type="project" value="UniProtKB-KW"/>
</dbReference>
<dbReference type="PROSITE" id="PS00086">
    <property type="entry name" value="CYTOCHROME_P450"/>
    <property type="match status" value="1"/>
</dbReference>
<keyword evidence="15" id="KW-1133">Transmembrane helix</keyword>
<organism evidence="16 17">
    <name type="scientific">Pyrocoelia pectoralis</name>
    <dbReference type="NCBI Taxonomy" id="417401"/>
    <lineage>
        <taxon>Eukaryota</taxon>
        <taxon>Metazoa</taxon>
        <taxon>Ecdysozoa</taxon>
        <taxon>Arthropoda</taxon>
        <taxon>Hexapoda</taxon>
        <taxon>Insecta</taxon>
        <taxon>Pterygota</taxon>
        <taxon>Neoptera</taxon>
        <taxon>Endopterygota</taxon>
        <taxon>Coleoptera</taxon>
        <taxon>Polyphaga</taxon>
        <taxon>Elateriformia</taxon>
        <taxon>Elateroidea</taxon>
        <taxon>Lampyridae</taxon>
        <taxon>Lampyrinae</taxon>
        <taxon>Pyrocoelia</taxon>
    </lineage>
</organism>
<comment type="similarity">
    <text evidence="4 14">Belongs to the cytochrome P450 family.</text>
</comment>
<keyword evidence="6 13" id="KW-0479">Metal-binding</keyword>
<evidence type="ECO:0000256" key="4">
    <source>
        <dbReference type="ARBA" id="ARBA00010617"/>
    </source>
</evidence>
<dbReference type="PRINTS" id="PR00463">
    <property type="entry name" value="EP450I"/>
</dbReference>
<reference evidence="16 17" key="1">
    <citation type="journal article" date="2024" name="Insects">
        <title>An Improved Chromosome-Level Genome Assembly of the Firefly Pyrocoelia pectoralis.</title>
        <authorList>
            <person name="Fu X."/>
            <person name="Meyer-Rochow V.B."/>
            <person name="Ballantyne L."/>
            <person name="Zhu X."/>
        </authorList>
    </citation>
    <scope>NUCLEOTIDE SEQUENCE [LARGE SCALE GENOMIC DNA]</scope>
    <source>
        <tissue evidence="16">Whole body</tissue>
    </source>
</reference>
<accession>A0AAN7VJV1</accession>
<dbReference type="Proteomes" id="UP001329430">
    <property type="component" value="Chromosome 3"/>
</dbReference>
<keyword evidence="12 15" id="KW-0472">Membrane</keyword>
<feature type="transmembrane region" description="Helical" evidence="15">
    <location>
        <begin position="6"/>
        <end position="27"/>
    </location>
</feature>
<dbReference type="InterPro" id="IPR036396">
    <property type="entry name" value="Cyt_P450_sf"/>
</dbReference>
<evidence type="ECO:0000256" key="11">
    <source>
        <dbReference type="ARBA" id="ARBA00023033"/>
    </source>
</evidence>
<proteinExistence type="inferred from homology"/>
<evidence type="ECO:0000256" key="8">
    <source>
        <dbReference type="ARBA" id="ARBA00022848"/>
    </source>
</evidence>
<keyword evidence="15" id="KW-0812">Transmembrane</keyword>
<comment type="subcellular location">
    <subcellularLocation>
        <location evidence="3">Endoplasmic reticulum membrane</location>
        <topology evidence="3">Peripheral membrane protein</topology>
    </subcellularLocation>
    <subcellularLocation>
        <location evidence="2">Microsome membrane</location>
        <topology evidence="2">Peripheral membrane protein</topology>
    </subcellularLocation>
</comment>
<dbReference type="EMBL" id="JAVRBK010000003">
    <property type="protein sequence ID" value="KAK5646918.1"/>
    <property type="molecule type" value="Genomic_DNA"/>
</dbReference>
<keyword evidence="17" id="KW-1185">Reference proteome</keyword>
<evidence type="ECO:0000256" key="3">
    <source>
        <dbReference type="ARBA" id="ARBA00004406"/>
    </source>
</evidence>
<dbReference type="InterPro" id="IPR002401">
    <property type="entry name" value="Cyt_P450_E_grp-I"/>
</dbReference>
<dbReference type="FunFam" id="1.10.630.10:FF:000042">
    <property type="entry name" value="Cytochrome P450"/>
    <property type="match status" value="1"/>
</dbReference>
<evidence type="ECO:0008006" key="18">
    <source>
        <dbReference type="Google" id="ProtNLM"/>
    </source>
</evidence>
<dbReference type="Gene3D" id="1.10.630.10">
    <property type="entry name" value="Cytochrome P450"/>
    <property type="match status" value="1"/>
</dbReference>
<name>A0AAN7VJV1_9COLE</name>
<evidence type="ECO:0000256" key="5">
    <source>
        <dbReference type="ARBA" id="ARBA00022617"/>
    </source>
</evidence>
<evidence type="ECO:0000256" key="14">
    <source>
        <dbReference type="RuleBase" id="RU000461"/>
    </source>
</evidence>
<comment type="caution">
    <text evidence="16">The sequence shown here is derived from an EMBL/GenBank/DDBJ whole genome shotgun (WGS) entry which is preliminary data.</text>
</comment>
<dbReference type="GO" id="GO:0020037">
    <property type="term" value="F:heme binding"/>
    <property type="evidence" value="ECO:0007669"/>
    <property type="project" value="InterPro"/>
</dbReference>
<feature type="binding site" description="axial binding residue" evidence="13">
    <location>
        <position position="444"/>
    </location>
    <ligand>
        <name>heme</name>
        <dbReference type="ChEBI" id="CHEBI:30413"/>
    </ligand>
    <ligandPart>
        <name>Fe</name>
        <dbReference type="ChEBI" id="CHEBI:18248"/>
    </ligandPart>
</feature>
<evidence type="ECO:0000256" key="9">
    <source>
        <dbReference type="ARBA" id="ARBA00023002"/>
    </source>
</evidence>
<dbReference type="AlphaFoldDB" id="A0AAN7VJV1"/>
<dbReference type="Pfam" id="PF00067">
    <property type="entry name" value="p450"/>
    <property type="match status" value="1"/>
</dbReference>
<keyword evidence="10 13" id="KW-0408">Iron</keyword>
<keyword evidence="11 14" id="KW-0503">Monooxygenase</keyword>
<evidence type="ECO:0000256" key="10">
    <source>
        <dbReference type="ARBA" id="ARBA00023004"/>
    </source>
</evidence>
<dbReference type="SUPFAM" id="SSF48264">
    <property type="entry name" value="Cytochrome P450"/>
    <property type="match status" value="1"/>
</dbReference>
<protein>
    <recommendedName>
        <fullName evidence="18">Cytochrome P450</fullName>
    </recommendedName>
</protein>
<comment type="cofactor">
    <cofactor evidence="1 13">
        <name>heme</name>
        <dbReference type="ChEBI" id="CHEBI:30413"/>
    </cofactor>
</comment>
<evidence type="ECO:0000256" key="1">
    <source>
        <dbReference type="ARBA" id="ARBA00001971"/>
    </source>
</evidence>